<dbReference type="Pfam" id="PF01026">
    <property type="entry name" value="TatD_DNase"/>
    <property type="match status" value="1"/>
</dbReference>
<evidence type="ECO:0000313" key="2">
    <source>
        <dbReference type="EMBL" id="ETW93505.1"/>
    </source>
</evidence>
<feature type="binding site" evidence="1">
    <location>
        <position position="8"/>
    </location>
    <ligand>
        <name>a divalent metal cation</name>
        <dbReference type="ChEBI" id="CHEBI:60240"/>
        <label>1</label>
    </ligand>
</feature>
<dbReference type="CDD" id="cd01310">
    <property type="entry name" value="TatD_DNAse"/>
    <property type="match status" value="1"/>
</dbReference>
<dbReference type="InterPro" id="IPR001130">
    <property type="entry name" value="TatD-like"/>
</dbReference>
<dbReference type="PANTHER" id="PTHR46124:SF2">
    <property type="entry name" value="D-AMINOACYL-TRNA DEACYLASE"/>
    <property type="match status" value="1"/>
</dbReference>
<feature type="binding site" evidence="1">
    <location>
        <position position="135"/>
    </location>
    <ligand>
        <name>a divalent metal cation</name>
        <dbReference type="ChEBI" id="CHEBI:60240"/>
        <label>2</label>
    </ligand>
</feature>
<feature type="binding site" evidence="1">
    <location>
        <position position="93"/>
    </location>
    <ligand>
        <name>a divalent metal cation</name>
        <dbReference type="ChEBI" id="CHEBI:60240"/>
        <label>1</label>
    </ligand>
</feature>
<dbReference type="EMBL" id="AZHW01001224">
    <property type="protein sequence ID" value="ETW93505.1"/>
    <property type="molecule type" value="Genomic_DNA"/>
</dbReference>
<dbReference type="PANTHER" id="PTHR46124">
    <property type="entry name" value="D-AMINOACYL-TRNA DEACYLASE"/>
    <property type="match status" value="1"/>
</dbReference>
<protein>
    <submittedName>
        <fullName evidence="2">Uncharacterized protein</fullName>
    </submittedName>
</protein>
<accession>W4L745</accession>
<dbReference type="GO" id="GO:0046872">
    <property type="term" value="F:metal ion binding"/>
    <property type="evidence" value="ECO:0007669"/>
    <property type="project" value="UniProtKB-KW"/>
</dbReference>
<feature type="binding site" evidence="1">
    <location>
        <position position="207"/>
    </location>
    <ligand>
        <name>a divalent metal cation</name>
        <dbReference type="ChEBI" id="CHEBI:60240"/>
        <label>1</label>
    </ligand>
</feature>
<dbReference type="AlphaFoldDB" id="W4L745"/>
<feature type="binding site" evidence="1">
    <location>
        <position position="159"/>
    </location>
    <ligand>
        <name>a divalent metal cation</name>
        <dbReference type="ChEBI" id="CHEBI:60240"/>
        <label>2</label>
    </ligand>
</feature>
<dbReference type="PATRIC" id="fig|1429438.4.peg.7302"/>
<dbReference type="PIRSF" id="PIRSF005902">
    <property type="entry name" value="DNase_TatD"/>
    <property type="match status" value="1"/>
</dbReference>
<dbReference type="Gene3D" id="3.20.20.140">
    <property type="entry name" value="Metal-dependent hydrolases"/>
    <property type="match status" value="1"/>
</dbReference>
<gene>
    <name evidence="2" type="ORF">ETSY1_38920</name>
</gene>
<evidence type="ECO:0000256" key="1">
    <source>
        <dbReference type="PIRSR" id="PIRSR005902-1"/>
    </source>
</evidence>
<dbReference type="InterPro" id="IPR032466">
    <property type="entry name" value="Metal_Hydrolase"/>
</dbReference>
<dbReference type="SUPFAM" id="SSF51556">
    <property type="entry name" value="Metallo-dependent hydrolases"/>
    <property type="match status" value="1"/>
</dbReference>
<organism evidence="2 3">
    <name type="scientific">Entotheonella factor</name>
    <dbReference type="NCBI Taxonomy" id="1429438"/>
    <lineage>
        <taxon>Bacteria</taxon>
        <taxon>Pseudomonadati</taxon>
        <taxon>Nitrospinota/Tectimicrobiota group</taxon>
        <taxon>Candidatus Tectimicrobiota</taxon>
        <taxon>Candidatus Entotheonellia</taxon>
        <taxon>Candidatus Entotheonellales</taxon>
        <taxon>Candidatus Entotheonellaceae</taxon>
        <taxon>Candidatus Entotheonella</taxon>
    </lineage>
</organism>
<keyword evidence="3" id="KW-1185">Reference proteome</keyword>
<dbReference type="GO" id="GO:0016788">
    <property type="term" value="F:hydrolase activity, acting on ester bonds"/>
    <property type="evidence" value="ECO:0007669"/>
    <property type="project" value="InterPro"/>
</dbReference>
<sequence>MLIDVHCHLDAQAYPDPEAVCQQSREAGVTQVVAAGMGEVSNRRILNLHERFPQQVWAALGLHPERLDTSWTEVEAVLEQIEHHRGDMVAVGEIGLPHYALLDQRMSEQQARERRAFLEVLVQAAARADLPVVLHAPHAMAAMALEVVKRYEPAGAVFHWHKSTPETTAAICEAGYYISVTPEVCYRERDQQLVQAVPLNRLLLESDGPWPYDGAFTGQRTTPALVAQVAEAVARIKGLPLAEVQAVTADNARQVFATAS</sequence>
<feature type="binding site" evidence="1">
    <location>
        <position position="6"/>
    </location>
    <ligand>
        <name>a divalent metal cation</name>
        <dbReference type="ChEBI" id="CHEBI:60240"/>
        <label>1</label>
    </ligand>
</feature>
<name>W4L745_ENTF1</name>
<proteinExistence type="predicted"/>
<keyword evidence="1" id="KW-0479">Metal-binding</keyword>
<dbReference type="Proteomes" id="UP000019141">
    <property type="component" value="Unassembled WGS sequence"/>
</dbReference>
<reference evidence="2 3" key="1">
    <citation type="journal article" date="2014" name="Nature">
        <title>An environmental bacterial taxon with a large and distinct metabolic repertoire.</title>
        <authorList>
            <person name="Wilson M.C."/>
            <person name="Mori T."/>
            <person name="Ruckert C."/>
            <person name="Uria A.R."/>
            <person name="Helf M.J."/>
            <person name="Takada K."/>
            <person name="Gernert C."/>
            <person name="Steffens U.A."/>
            <person name="Heycke N."/>
            <person name="Schmitt S."/>
            <person name="Rinke C."/>
            <person name="Helfrich E.J."/>
            <person name="Brachmann A.O."/>
            <person name="Gurgui C."/>
            <person name="Wakimoto T."/>
            <person name="Kracht M."/>
            <person name="Crusemann M."/>
            <person name="Hentschel U."/>
            <person name="Abe I."/>
            <person name="Matsunaga S."/>
            <person name="Kalinowski J."/>
            <person name="Takeyama H."/>
            <person name="Piel J."/>
        </authorList>
    </citation>
    <scope>NUCLEOTIDE SEQUENCE [LARGE SCALE GENOMIC DNA]</scope>
    <source>
        <strain evidence="3">TSY1</strain>
    </source>
</reference>
<dbReference type="HOGENOM" id="CLU_031506_5_2_7"/>
<comment type="caution">
    <text evidence="2">The sequence shown here is derived from an EMBL/GenBank/DDBJ whole genome shotgun (WGS) entry which is preliminary data.</text>
</comment>
<evidence type="ECO:0000313" key="3">
    <source>
        <dbReference type="Proteomes" id="UP000019141"/>
    </source>
</evidence>